<accession>A0A6G0NEV5</accession>
<evidence type="ECO:0000256" key="5">
    <source>
        <dbReference type="SAM" id="Phobius"/>
    </source>
</evidence>
<feature type="transmembrane region" description="Helical" evidence="5">
    <location>
        <begin position="85"/>
        <end position="105"/>
    </location>
</feature>
<dbReference type="AlphaFoldDB" id="A0A6G0NEV5"/>
<evidence type="ECO:0000313" key="8">
    <source>
        <dbReference type="EMBL" id="KAE9205236.1"/>
    </source>
</evidence>
<feature type="transmembrane region" description="Helical" evidence="5">
    <location>
        <begin position="144"/>
        <end position="170"/>
    </location>
</feature>
<dbReference type="GO" id="GO:0005774">
    <property type="term" value="C:vacuolar membrane"/>
    <property type="evidence" value="ECO:0007669"/>
    <property type="project" value="TreeGrafter"/>
</dbReference>
<dbReference type="Proteomes" id="UP000488956">
    <property type="component" value="Unassembled WGS sequence"/>
</dbReference>
<sequence>MAKKPFFTLEDAKASFSLFCCIYGVGTLGMPGNFARAGPTIAVVAMAFANVYSSVAMSKVLLLAPKSVKTFSDLGEWCMGKWGRWLCMLSQMGSSLLIPCVYLVLGGTLLDDLFPNAFSQITWSILMVLTVLPVCLVPTLKEGAGVAFAGCLGTVLADIIGVALVLYGMRGHPSVPFPELKFSHVAGLFGNLAFAYGAGIVIPDVQRQHSDPTRMPRVVGVTVAFISCLFLVLASSTNSAVGCQVTGNLLYTIYPDSKTGLTTLGFAPNWGAVVLTYLLMQLHITVAFAVILNPAFYVAERLALGMHKTKQLDLENPVSYIEAATPDVTQGRNSKLTYVSVAGADHKEDVDEEMAEYRGGVNTIKYIVLRVVMIVILEVLAIVFRDHFSDFVDFIGASCMTLNCIVLPIVFYLSKAWDRVPMYEKIPAIIVSIVCTLLRAWLLRDVHHRKESVCAHGQRRRIPILLGREQKHRVLQLHCRARVVENLPSVCTTSSSCSVRNL</sequence>
<evidence type="ECO:0000313" key="10">
    <source>
        <dbReference type="Proteomes" id="UP000488956"/>
    </source>
</evidence>
<comment type="caution">
    <text evidence="8">The sequence shown here is derived from an EMBL/GenBank/DDBJ whole genome shotgun (WGS) entry which is preliminary data.</text>
</comment>
<protein>
    <recommendedName>
        <fullName evidence="6">Amino acid transporter transmembrane domain-containing protein</fullName>
    </recommendedName>
</protein>
<feature type="transmembrane region" description="Helical" evidence="5">
    <location>
        <begin position="367"/>
        <end position="385"/>
    </location>
</feature>
<feature type="transmembrane region" description="Helical" evidence="5">
    <location>
        <begin position="182"/>
        <end position="203"/>
    </location>
</feature>
<evidence type="ECO:0000259" key="6">
    <source>
        <dbReference type="Pfam" id="PF01490"/>
    </source>
</evidence>
<evidence type="ECO:0000256" key="2">
    <source>
        <dbReference type="ARBA" id="ARBA00022692"/>
    </source>
</evidence>
<gene>
    <name evidence="8" type="ORF">PF004_g17618</name>
    <name evidence="7" type="ORF">PF010_g18096</name>
</gene>
<organism evidence="8 9">
    <name type="scientific">Phytophthora fragariae</name>
    <dbReference type="NCBI Taxonomy" id="53985"/>
    <lineage>
        <taxon>Eukaryota</taxon>
        <taxon>Sar</taxon>
        <taxon>Stramenopiles</taxon>
        <taxon>Oomycota</taxon>
        <taxon>Peronosporomycetes</taxon>
        <taxon>Peronosporales</taxon>
        <taxon>Peronosporaceae</taxon>
        <taxon>Phytophthora</taxon>
    </lineage>
</organism>
<dbReference type="Proteomes" id="UP000476176">
    <property type="component" value="Unassembled WGS sequence"/>
</dbReference>
<dbReference type="Pfam" id="PF01490">
    <property type="entry name" value="Aa_trans"/>
    <property type="match status" value="1"/>
</dbReference>
<dbReference type="EMBL" id="QXGC01001335">
    <property type="protein sequence ID" value="KAE9205236.1"/>
    <property type="molecule type" value="Genomic_DNA"/>
</dbReference>
<evidence type="ECO:0000256" key="4">
    <source>
        <dbReference type="ARBA" id="ARBA00023136"/>
    </source>
</evidence>
<feature type="transmembrane region" description="Helical" evidence="5">
    <location>
        <begin position="12"/>
        <end position="29"/>
    </location>
</feature>
<keyword evidence="3 5" id="KW-1133">Transmembrane helix</keyword>
<keyword evidence="2 5" id="KW-0812">Transmembrane</keyword>
<feature type="transmembrane region" description="Helical" evidence="5">
    <location>
        <begin position="274"/>
        <end position="299"/>
    </location>
</feature>
<feature type="transmembrane region" description="Helical" evidence="5">
    <location>
        <begin position="215"/>
        <end position="234"/>
    </location>
</feature>
<feature type="transmembrane region" description="Helical" evidence="5">
    <location>
        <begin position="41"/>
        <end position="64"/>
    </location>
</feature>
<feature type="transmembrane region" description="Helical" evidence="5">
    <location>
        <begin position="117"/>
        <end position="137"/>
    </location>
</feature>
<dbReference type="PANTHER" id="PTHR22950">
    <property type="entry name" value="AMINO ACID TRANSPORTER"/>
    <property type="match status" value="1"/>
</dbReference>
<evidence type="ECO:0000256" key="3">
    <source>
        <dbReference type="ARBA" id="ARBA00022989"/>
    </source>
</evidence>
<dbReference type="InterPro" id="IPR013057">
    <property type="entry name" value="AA_transpt_TM"/>
</dbReference>
<dbReference type="GO" id="GO:0015179">
    <property type="term" value="F:L-amino acid transmembrane transporter activity"/>
    <property type="evidence" value="ECO:0007669"/>
    <property type="project" value="TreeGrafter"/>
</dbReference>
<evidence type="ECO:0000313" key="9">
    <source>
        <dbReference type="Proteomes" id="UP000476176"/>
    </source>
</evidence>
<name>A0A6G0NEV5_9STRA</name>
<dbReference type="EMBL" id="QXFX01001356">
    <property type="protein sequence ID" value="KAE9091693.1"/>
    <property type="molecule type" value="Genomic_DNA"/>
</dbReference>
<feature type="domain" description="Amino acid transporter transmembrane" evidence="6">
    <location>
        <begin position="13"/>
        <end position="427"/>
    </location>
</feature>
<keyword evidence="4 5" id="KW-0472">Membrane</keyword>
<feature type="transmembrane region" description="Helical" evidence="5">
    <location>
        <begin position="391"/>
        <end position="414"/>
    </location>
</feature>
<evidence type="ECO:0000256" key="1">
    <source>
        <dbReference type="ARBA" id="ARBA00004141"/>
    </source>
</evidence>
<dbReference type="PANTHER" id="PTHR22950:SF349">
    <property type="entry name" value="AMINO ACID TRANSPORTER TRANSMEMBRANE DOMAIN-CONTAINING PROTEIN"/>
    <property type="match status" value="1"/>
</dbReference>
<proteinExistence type="predicted"/>
<comment type="subcellular location">
    <subcellularLocation>
        <location evidence="1">Membrane</location>
        <topology evidence="1">Multi-pass membrane protein</topology>
    </subcellularLocation>
</comment>
<evidence type="ECO:0000313" key="7">
    <source>
        <dbReference type="EMBL" id="KAE9091693.1"/>
    </source>
</evidence>
<reference evidence="9 10" key="1">
    <citation type="submission" date="2018-09" db="EMBL/GenBank/DDBJ databases">
        <title>Genomic investigation of the strawberry pathogen Phytophthora fragariae indicates pathogenicity is determined by transcriptional variation in three key races.</title>
        <authorList>
            <person name="Adams T.M."/>
            <person name="Armitage A.D."/>
            <person name="Sobczyk M.K."/>
            <person name="Bates H.J."/>
            <person name="Dunwell J.M."/>
            <person name="Nellist C.F."/>
            <person name="Harrison R.J."/>
        </authorList>
    </citation>
    <scope>NUCLEOTIDE SEQUENCE [LARGE SCALE GENOMIC DNA]</scope>
    <source>
        <strain evidence="8 9">BC-23</strain>
        <strain evidence="7 10">ONT-3</strain>
    </source>
</reference>
<feature type="transmembrane region" description="Helical" evidence="5">
    <location>
        <begin position="426"/>
        <end position="443"/>
    </location>
</feature>